<evidence type="ECO:0000313" key="1">
    <source>
        <dbReference type="EMBL" id="CAK8987580.1"/>
    </source>
</evidence>
<dbReference type="PANTHER" id="PTHR10846">
    <property type="entry name" value="SODIUM/POTASSIUM/CALCIUM EXCHANGER"/>
    <property type="match status" value="1"/>
</dbReference>
<gene>
    <name evidence="1" type="ORF">CCMP2556_LOCUS926</name>
</gene>
<comment type="caution">
    <text evidence="1">The sequence shown here is derived from an EMBL/GenBank/DDBJ whole genome shotgun (WGS) entry which is preliminary data.</text>
</comment>
<evidence type="ECO:0000313" key="2">
    <source>
        <dbReference type="Proteomes" id="UP001642484"/>
    </source>
</evidence>
<dbReference type="Pfam" id="PF01699">
    <property type="entry name" value="Na_Ca_ex"/>
    <property type="match status" value="2"/>
</dbReference>
<dbReference type="InterPro" id="IPR004481">
    <property type="entry name" value="K/Na/Ca-exchanger"/>
</dbReference>
<reference evidence="1 2" key="1">
    <citation type="submission" date="2024-02" db="EMBL/GenBank/DDBJ databases">
        <authorList>
            <person name="Chen Y."/>
            <person name="Shah S."/>
            <person name="Dougan E. K."/>
            <person name="Thang M."/>
            <person name="Chan C."/>
        </authorList>
    </citation>
    <scope>NUCLEOTIDE SEQUENCE [LARGE SCALE GENOMIC DNA]</scope>
</reference>
<proteinExistence type="predicted"/>
<protein>
    <submittedName>
        <fullName evidence="1">Uncharacterized protein</fullName>
    </submittedName>
</protein>
<dbReference type="InterPro" id="IPR044880">
    <property type="entry name" value="NCX_ion-bd_dom_sf"/>
</dbReference>
<dbReference type="Proteomes" id="UP001642484">
    <property type="component" value="Unassembled WGS sequence"/>
</dbReference>
<organism evidence="1 2">
    <name type="scientific">Durusdinium trenchii</name>
    <dbReference type="NCBI Taxonomy" id="1381693"/>
    <lineage>
        <taxon>Eukaryota</taxon>
        <taxon>Sar</taxon>
        <taxon>Alveolata</taxon>
        <taxon>Dinophyceae</taxon>
        <taxon>Suessiales</taxon>
        <taxon>Symbiodiniaceae</taxon>
        <taxon>Durusdinium</taxon>
    </lineage>
</organism>
<name>A0ABP0HBH1_9DINO</name>
<dbReference type="Gene3D" id="1.20.1420.30">
    <property type="entry name" value="NCX, central ion-binding region"/>
    <property type="match status" value="2"/>
</dbReference>
<dbReference type="InterPro" id="IPR004837">
    <property type="entry name" value="NaCa_Exmemb"/>
</dbReference>
<keyword evidence="2" id="KW-1185">Reference proteome</keyword>
<accession>A0ABP0HBH1</accession>
<dbReference type="PANTHER" id="PTHR10846:SF73">
    <property type="entry name" value="SODIUM_CALCIUM EXCHANGER MEMBRANE REGION DOMAIN-CONTAINING PROTEIN"/>
    <property type="match status" value="1"/>
</dbReference>
<dbReference type="EMBL" id="CAXAMN010000303">
    <property type="protein sequence ID" value="CAK8987580.1"/>
    <property type="molecule type" value="Genomic_DNA"/>
</dbReference>
<sequence>MRFKRHASAAFLLLIAVVLLAPKPFEVSASPFEFATRYYEFDRKRLRWLWWPAILYLFWGMAHVCDIYFVSSIEVFSKKFKIPDDVAGATLMALGCNGPELSLNTIAIFQPSNIGVGAVIGGEVFNVLVIIGTALLATPEEYMPLRVGQYSFWRDVIFYAISVLLLYHALYDRVIDVWNVAFLLSGGLAYVLTVVFSGKFRNFFRQKKRQLHHHRQRSKDTESGVYSMTSECSDSPVGAGGTVYYRMSPMLNPRTNQPDPQKVLYWNQASQSADPFSGSVLQIRTEMRNRLMDRAARSDWRYVVLLESALVVSTLIDPRTYGSDMSRCASGMVFQSKDTETGWHHGGLINKPRQFPARANTDSPSASTQNLVSKQEHMPSMFRASPWEVIPLEDIIWMERPLADRTRFNVHVHMHNSDLAQLMPVVLLEFIATKEEIVEAWSQALKEGILHHRTQAAVGPPHTTAQSVLLKWLEWFQFPIKSFTELTIPDVSREDSEHLYAWAFVLSMVWLALFAYLVVGACDGIHQDFGISTSVLGYTVAAAGTSFPNVFSGICVARQGKTTMAVANALGANVQNVFLALAIPWAIQCAINRGSFHLPFTGLESAVVEIYVTLLPVILVYIFCSNKFPKWSGYVFILIYACYLAVALTQDTLHCPAWPFYCRSDLPPSV</sequence>